<evidence type="ECO:0000313" key="1">
    <source>
        <dbReference type="EMBL" id="ODJ86778.1"/>
    </source>
</evidence>
<dbReference type="OrthoDB" id="7064623at2"/>
<reference evidence="1 2" key="1">
    <citation type="submission" date="2016-06" db="EMBL/GenBank/DDBJ databases">
        <title>Genome sequence of endosymbiont of Candidatus Endolucinida thiodiazotropha.</title>
        <authorList>
            <person name="Poehlein A."/>
            <person name="Koenig S."/>
            <person name="Heiden S.E."/>
            <person name="Thuermer A."/>
            <person name="Voget S."/>
            <person name="Daniel R."/>
            <person name="Markert S."/>
            <person name="Gros O."/>
            <person name="Schweder T."/>
        </authorList>
    </citation>
    <scope>NUCLEOTIDE SEQUENCE [LARGE SCALE GENOMIC DNA]</scope>
    <source>
        <strain evidence="1 2">COS</strain>
    </source>
</reference>
<name>A0A7Z0VJI3_9GAMM</name>
<organism evidence="1 2">
    <name type="scientific">Candidatus Thiodiazotropha endolucinida</name>
    <dbReference type="NCBI Taxonomy" id="1655433"/>
    <lineage>
        <taxon>Bacteria</taxon>
        <taxon>Pseudomonadati</taxon>
        <taxon>Pseudomonadota</taxon>
        <taxon>Gammaproteobacteria</taxon>
        <taxon>Chromatiales</taxon>
        <taxon>Sedimenticolaceae</taxon>
        <taxon>Candidatus Thiodiazotropha</taxon>
    </lineage>
</organism>
<evidence type="ECO:0008006" key="3">
    <source>
        <dbReference type="Google" id="ProtNLM"/>
    </source>
</evidence>
<protein>
    <recommendedName>
        <fullName evidence="3">Nodulation protein E</fullName>
    </recommendedName>
</protein>
<keyword evidence="2" id="KW-1185">Reference proteome</keyword>
<dbReference type="Proteomes" id="UP000094769">
    <property type="component" value="Unassembled WGS sequence"/>
</dbReference>
<gene>
    <name evidence="1" type="ORF">CODIS_29210</name>
</gene>
<dbReference type="RefSeq" id="WP_069126416.1">
    <property type="nucleotide sequence ID" value="NZ_MARB01000017.1"/>
</dbReference>
<dbReference type="AlphaFoldDB" id="A0A7Z0VJI3"/>
<dbReference type="EMBL" id="MARB01000017">
    <property type="protein sequence ID" value="ODJ86778.1"/>
    <property type="molecule type" value="Genomic_DNA"/>
</dbReference>
<sequence>MSSSDQTTQQENLSLGASAQEFLDYCKAEKERRLNSGEAFDEETFDQAMQMVINKLRVLADEGWS</sequence>
<proteinExistence type="predicted"/>
<evidence type="ECO:0000313" key="2">
    <source>
        <dbReference type="Proteomes" id="UP000094769"/>
    </source>
</evidence>
<comment type="caution">
    <text evidence="1">The sequence shown here is derived from an EMBL/GenBank/DDBJ whole genome shotgun (WGS) entry which is preliminary data.</text>
</comment>
<accession>A0A7Z0VJI3</accession>